<keyword evidence="1" id="KW-0472">Membrane</keyword>
<dbReference type="Proteomes" id="UP000321374">
    <property type="component" value="Unassembled WGS sequence"/>
</dbReference>
<feature type="domain" description="NGO1945-like C-terminal" evidence="3">
    <location>
        <begin position="150"/>
        <end position="240"/>
    </location>
</feature>
<comment type="caution">
    <text evidence="4">The sequence shown here is derived from an EMBL/GenBank/DDBJ whole genome shotgun (WGS) entry which is preliminary data.</text>
</comment>
<dbReference type="Gene3D" id="3.90.930.50">
    <property type="match status" value="1"/>
</dbReference>
<dbReference type="STRING" id="1122236.GCA_000378225_01181"/>
<reference evidence="4 5" key="1">
    <citation type="submission" date="2018-09" db="EMBL/GenBank/DDBJ databases">
        <title>Metagenome Assembled Genomes from an Advanced Water Purification Facility.</title>
        <authorList>
            <person name="Stamps B.W."/>
            <person name="Spear J.R."/>
        </authorList>
    </citation>
    <scope>NUCLEOTIDE SEQUENCE [LARGE SCALE GENOMIC DNA]</scope>
    <source>
        <strain evidence="4">Bin_42_2</strain>
    </source>
</reference>
<dbReference type="Gene3D" id="1.10.150.690">
    <property type="entry name" value="DUF2063"/>
    <property type="match status" value="1"/>
</dbReference>
<protein>
    <submittedName>
        <fullName evidence="4">DUF2063 domain-containing protein</fullName>
    </submittedName>
</protein>
<evidence type="ECO:0000313" key="4">
    <source>
        <dbReference type="EMBL" id="TXI37602.1"/>
    </source>
</evidence>
<dbReference type="Pfam" id="PF22106">
    <property type="entry name" value="NGO1945_C"/>
    <property type="match status" value="1"/>
</dbReference>
<dbReference type="InterPro" id="IPR044922">
    <property type="entry name" value="DUF2063_N_sf"/>
</dbReference>
<dbReference type="Pfam" id="PF09836">
    <property type="entry name" value="DUF2063"/>
    <property type="match status" value="1"/>
</dbReference>
<proteinExistence type="predicted"/>
<dbReference type="EMBL" id="SSGG01000050">
    <property type="protein sequence ID" value="TXI37602.1"/>
    <property type="molecule type" value="Genomic_DNA"/>
</dbReference>
<name>A0A5C7WKW8_METME</name>
<dbReference type="InterPro" id="IPR054098">
    <property type="entry name" value="NGO1945-like_C"/>
</dbReference>
<organism evidence="4 5">
    <name type="scientific">Methylophilus methylotrophus</name>
    <name type="common">Bacterium W3A1</name>
    <dbReference type="NCBI Taxonomy" id="17"/>
    <lineage>
        <taxon>Bacteria</taxon>
        <taxon>Pseudomonadati</taxon>
        <taxon>Pseudomonadota</taxon>
        <taxon>Betaproteobacteria</taxon>
        <taxon>Nitrosomonadales</taxon>
        <taxon>Methylophilaceae</taxon>
        <taxon>Methylophilus</taxon>
    </lineage>
</organism>
<evidence type="ECO:0000259" key="3">
    <source>
        <dbReference type="Pfam" id="PF22106"/>
    </source>
</evidence>
<keyword evidence="1" id="KW-0812">Transmembrane</keyword>
<dbReference type="InterPro" id="IPR018640">
    <property type="entry name" value="DUF2063"/>
</dbReference>
<evidence type="ECO:0000313" key="5">
    <source>
        <dbReference type="Proteomes" id="UP000321374"/>
    </source>
</evidence>
<evidence type="ECO:0000256" key="1">
    <source>
        <dbReference type="SAM" id="Phobius"/>
    </source>
</evidence>
<accession>A0A5C7WKW8</accession>
<gene>
    <name evidence="4" type="ORF">E6Q51_02995</name>
</gene>
<feature type="transmembrane region" description="Helical" evidence="1">
    <location>
        <begin position="39"/>
        <end position="59"/>
    </location>
</feature>
<dbReference type="AlphaFoldDB" id="A0A5C7WKW8"/>
<sequence>MPAAFQTYQAAFTAHLRQPVIHAKPAGVDSKRIRIYREIVFNNFVASVSTCFPVLLSILGKRRFGKLVRQCFSSQQFKSPLFQDIAGSFVAFLQSLESPELPDYTAQLAHYEWIELVLSRQIETKSAALPAALIAEAGALLHCEVELPAVHRLLQYDFAVHQLSRKRRAISPVATYLLVYRDPDFRIRFIQLNAVTFQLLQQLQTHTKTSEAHLQDLAQSLPHLDPESVIRFGLQTLYTLYQQQALRTDGRVATSNQQSF</sequence>
<feature type="domain" description="Putative DNA-binding" evidence="2">
    <location>
        <begin position="8"/>
        <end position="93"/>
    </location>
</feature>
<evidence type="ECO:0000259" key="2">
    <source>
        <dbReference type="Pfam" id="PF09836"/>
    </source>
</evidence>
<keyword evidence="1" id="KW-1133">Transmembrane helix</keyword>